<name>A0A6B0UZI6_IXORI</name>
<reference evidence="3" key="1">
    <citation type="submission" date="2019-12" db="EMBL/GenBank/DDBJ databases">
        <title>An insight into the sialome of adult female Ixodes ricinus ticks feeding for 6 days.</title>
        <authorList>
            <person name="Perner J."/>
            <person name="Ribeiro J.M.C."/>
        </authorList>
    </citation>
    <scope>NUCLEOTIDE SEQUENCE</scope>
    <source>
        <strain evidence="3">Semi-engorged</strain>
        <tissue evidence="3">Salivary glands</tissue>
    </source>
</reference>
<accession>A0A6B0UZI6</accession>
<feature type="coiled-coil region" evidence="1">
    <location>
        <begin position="53"/>
        <end position="87"/>
    </location>
</feature>
<evidence type="ECO:0000256" key="2">
    <source>
        <dbReference type="SAM" id="SignalP"/>
    </source>
</evidence>
<protein>
    <submittedName>
        <fullName evidence="3">Putative transposable element</fullName>
    </submittedName>
</protein>
<sequence>MTRVPFGTLASLFLLTATLAHNLSNVNGELRSTADLPQRGFYVDDLVIGAPTIEEAARVQEQANQILDDAERRLRKWSANATELKRSLDKSASTSALSEPKAVLRLLWRRDADRLVIPVERILNFVTCSGTTKCYVLCASARVLDPLGLLAPFVIRIKVLFQRIWEREIFRDDDAVQRWCAELS</sequence>
<dbReference type="EMBL" id="GIFC01013257">
    <property type="protein sequence ID" value="MXU95340.1"/>
    <property type="molecule type" value="Transcribed_RNA"/>
</dbReference>
<dbReference type="AlphaFoldDB" id="A0A6B0UZI6"/>
<evidence type="ECO:0000313" key="3">
    <source>
        <dbReference type="EMBL" id="MXU95340.1"/>
    </source>
</evidence>
<dbReference type="InterPro" id="IPR008042">
    <property type="entry name" value="Retrotrans_Pao"/>
</dbReference>
<keyword evidence="1" id="KW-0175">Coiled coil</keyword>
<organism evidence="3">
    <name type="scientific">Ixodes ricinus</name>
    <name type="common">Common tick</name>
    <name type="synonym">Acarus ricinus</name>
    <dbReference type="NCBI Taxonomy" id="34613"/>
    <lineage>
        <taxon>Eukaryota</taxon>
        <taxon>Metazoa</taxon>
        <taxon>Ecdysozoa</taxon>
        <taxon>Arthropoda</taxon>
        <taxon>Chelicerata</taxon>
        <taxon>Arachnida</taxon>
        <taxon>Acari</taxon>
        <taxon>Parasitiformes</taxon>
        <taxon>Ixodida</taxon>
        <taxon>Ixodoidea</taxon>
        <taxon>Ixodidae</taxon>
        <taxon>Ixodinae</taxon>
        <taxon>Ixodes</taxon>
    </lineage>
</organism>
<feature type="signal peptide" evidence="2">
    <location>
        <begin position="1"/>
        <end position="20"/>
    </location>
</feature>
<feature type="chain" id="PRO_5025497282" evidence="2">
    <location>
        <begin position="21"/>
        <end position="184"/>
    </location>
</feature>
<keyword evidence="2" id="KW-0732">Signal</keyword>
<proteinExistence type="predicted"/>
<dbReference type="Pfam" id="PF05380">
    <property type="entry name" value="Peptidase_A17"/>
    <property type="match status" value="1"/>
</dbReference>
<evidence type="ECO:0000256" key="1">
    <source>
        <dbReference type="SAM" id="Coils"/>
    </source>
</evidence>
<dbReference type="PANTHER" id="PTHR47331">
    <property type="entry name" value="PHD-TYPE DOMAIN-CONTAINING PROTEIN"/>
    <property type="match status" value="1"/>
</dbReference>